<dbReference type="InterPro" id="IPR017853">
    <property type="entry name" value="GH"/>
</dbReference>
<evidence type="ECO:0000313" key="7">
    <source>
        <dbReference type="Proteomes" id="UP000184291"/>
    </source>
</evidence>
<comment type="similarity">
    <text evidence="1">Belongs to the glycosyl hydrolase 13 family.</text>
</comment>
<dbReference type="RefSeq" id="WP_083565866.1">
    <property type="nucleotide sequence ID" value="NZ_FQTT01000012.1"/>
</dbReference>
<dbReference type="EMBL" id="FQTT01000012">
    <property type="protein sequence ID" value="SHE26024.1"/>
    <property type="molecule type" value="Genomic_DNA"/>
</dbReference>
<feature type="region of interest" description="Disordered" evidence="4">
    <location>
        <begin position="782"/>
        <end position="805"/>
    </location>
</feature>
<dbReference type="SMART" id="SM00642">
    <property type="entry name" value="Aamy"/>
    <property type="match status" value="1"/>
</dbReference>
<dbReference type="InterPro" id="IPR011837">
    <property type="entry name" value="Glycogen_debranch_GlgX"/>
</dbReference>
<accession>A0A1M4S1A5</accession>
<dbReference type="InterPro" id="IPR044505">
    <property type="entry name" value="GlgX_Isoamylase_N_E_set"/>
</dbReference>
<dbReference type="CDD" id="cd11326">
    <property type="entry name" value="AmyAc_Glg_debranch"/>
    <property type="match status" value="1"/>
</dbReference>
<evidence type="ECO:0000259" key="5">
    <source>
        <dbReference type="SMART" id="SM00642"/>
    </source>
</evidence>
<proteinExistence type="inferred from homology"/>
<dbReference type="SUPFAM" id="SSF51445">
    <property type="entry name" value="(Trans)glycosidases"/>
    <property type="match status" value="1"/>
</dbReference>
<feature type="compositionally biased region" description="Low complexity" evidence="4">
    <location>
        <begin position="7"/>
        <end position="29"/>
    </location>
</feature>
<feature type="region of interest" description="Disordered" evidence="4">
    <location>
        <begin position="505"/>
        <end position="526"/>
    </location>
</feature>
<dbReference type="AlphaFoldDB" id="A0A1M4S1A5"/>
<name>A0A1M4S1A5_9ACTO</name>
<dbReference type="InterPro" id="IPR014756">
    <property type="entry name" value="Ig_E-set"/>
</dbReference>
<gene>
    <name evidence="6" type="ORF">ACGLYG10_2265</name>
</gene>
<dbReference type="InterPro" id="IPR004193">
    <property type="entry name" value="Glyco_hydro_13_N"/>
</dbReference>
<dbReference type="Gene3D" id="2.60.40.1180">
    <property type="entry name" value="Golgi alpha-mannosidase II"/>
    <property type="match status" value="1"/>
</dbReference>
<dbReference type="CDD" id="cd02856">
    <property type="entry name" value="E_set_GDE_Isoamylase_N"/>
    <property type="match status" value="1"/>
</dbReference>
<dbReference type="Gene3D" id="3.20.20.80">
    <property type="entry name" value="Glycosidases"/>
    <property type="match status" value="1"/>
</dbReference>
<evidence type="ECO:0000313" key="6">
    <source>
        <dbReference type="EMBL" id="SHE26024.1"/>
    </source>
</evidence>
<dbReference type="NCBIfam" id="TIGR02100">
    <property type="entry name" value="glgX_debranch"/>
    <property type="match status" value="1"/>
</dbReference>
<keyword evidence="2 6" id="KW-0378">Hydrolase</keyword>
<feature type="compositionally biased region" description="Low complexity" evidence="4">
    <location>
        <begin position="782"/>
        <end position="798"/>
    </location>
</feature>
<dbReference type="OrthoDB" id="3236218at2"/>
<organism evidence="6 7">
    <name type="scientific">Actinomyces glycerinitolerans</name>
    <dbReference type="NCBI Taxonomy" id="1892869"/>
    <lineage>
        <taxon>Bacteria</taxon>
        <taxon>Bacillati</taxon>
        <taxon>Actinomycetota</taxon>
        <taxon>Actinomycetes</taxon>
        <taxon>Actinomycetales</taxon>
        <taxon>Actinomycetaceae</taxon>
        <taxon>Actinomyces</taxon>
    </lineage>
</organism>
<dbReference type="InterPro" id="IPR013783">
    <property type="entry name" value="Ig-like_fold"/>
</dbReference>
<dbReference type="Gene3D" id="2.60.40.10">
    <property type="entry name" value="Immunoglobulins"/>
    <property type="match status" value="1"/>
</dbReference>
<feature type="region of interest" description="Disordered" evidence="4">
    <location>
        <begin position="1"/>
        <end position="47"/>
    </location>
</feature>
<dbReference type="GO" id="GO:0005980">
    <property type="term" value="P:glycogen catabolic process"/>
    <property type="evidence" value="ECO:0007669"/>
    <property type="project" value="InterPro"/>
</dbReference>
<dbReference type="InterPro" id="IPR006047">
    <property type="entry name" value="GH13_cat_dom"/>
</dbReference>
<dbReference type="PANTHER" id="PTHR43002">
    <property type="entry name" value="GLYCOGEN DEBRANCHING ENZYME"/>
    <property type="match status" value="1"/>
</dbReference>
<feature type="domain" description="Glycosyl hydrolase family 13 catalytic" evidence="5">
    <location>
        <begin position="193"/>
        <end position="607"/>
    </location>
</feature>
<dbReference type="Pfam" id="PF02922">
    <property type="entry name" value="CBM_48"/>
    <property type="match status" value="1"/>
</dbReference>
<evidence type="ECO:0000256" key="4">
    <source>
        <dbReference type="SAM" id="MobiDB-lite"/>
    </source>
</evidence>
<reference evidence="7" key="1">
    <citation type="submission" date="2016-09" db="EMBL/GenBank/DDBJ databases">
        <authorList>
            <person name="Strepis N."/>
        </authorList>
    </citation>
    <scope>NUCLEOTIDE SEQUENCE [LARGE SCALE GENOMIC DNA]</scope>
</reference>
<dbReference type="STRING" id="1892869.ACGLYG10_2265"/>
<keyword evidence="7" id="KW-1185">Reference proteome</keyword>
<feature type="compositionally biased region" description="Low complexity" evidence="4">
    <location>
        <begin position="508"/>
        <end position="519"/>
    </location>
</feature>
<dbReference type="InterPro" id="IPR013780">
    <property type="entry name" value="Glyco_hydro_b"/>
</dbReference>
<protein>
    <submittedName>
        <fullName evidence="6">Glycosyl hydrolase all-beta</fullName>
    </submittedName>
</protein>
<sequence>MHSSRNASADVSSPSAVPSAPRPARAQSASEEERPESPKLSTWPGRPYPLGANYDGSGTNFALYSSAAEAVELCLFDDAGRETRIPLTEEDADVWHAYLPSVQPGQHYGYRVHGPYDPANGHRCDPSKLLLDPYAKAMSGQVVGSQALYSYDFSDPSTRNQEDSAPDTMRSVVVSPYFDWGRDRPPSHEYHNTIIYEAHVKGLTRLNQHIPEHLRGTYAGLAEPAVIDHLKDLGITAIELMPVHQFVNDAFLQDKGLSNYWGYNTIGYFAPHNAYAAHGTDGQQVQEFKAMVKALHEADIEVLLDVVYNHTAEGNHMGPTLSFRGIDNAAYYRLVDGDQAHYFDTTGTGNSLLMRSPAVLQLIMDSLRYWATEMHVDGFRFDLASTLARQFHEVDKLSAFFDIIHQDPILSQVKLIAEPWDVGEGGYNVGEFPALWSEWNGKYRDTVRDFWRGEPSTLGEFAARITGSSDLYQRSGRTPVSSINFVTAHDGFTLHDLVSYNEKHNEANGENNADGASDNRSWNCGAEGSTDDPDVLALRGRQVRNFIATLMFSQGVPMLCHGDEMGRTQGGNNNGYCQDNETTWVNWDLTEEQEDLLQFTRNMIRMRREHPVLRRRRFFTGEAAHGGESELGEIEWLSPSGARMTDEDWDTWYARAMAVFLNGDAIHEPDERGQRISDDSFLALFNASGEDIVFTLPGPDHSPRWRTVLDTAPSTAPRPQQVATGSGEEWEAGQQVTVEAHSMLFLMSIPAPEPATPQPVAEEEAPAAPQVAVEALADTAAAVTAPAAPSEPATTVVTEQAGELA</sequence>
<dbReference type="Pfam" id="PF00128">
    <property type="entry name" value="Alpha-amylase"/>
    <property type="match status" value="2"/>
</dbReference>
<evidence type="ECO:0000256" key="2">
    <source>
        <dbReference type="ARBA" id="ARBA00022801"/>
    </source>
</evidence>
<evidence type="ECO:0000256" key="1">
    <source>
        <dbReference type="ARBA" id="ARBA00008061"/>
    </source>
</evidence>
<keyword evidence="3" id="KW-0326">Glycosidase</keyword>
<evidence type="ECO:0000256" key="3">
    <source>
        <dbReference type="ARBA" id="ARBA00023295"/>
    </source>
</evidence>
<dbReference type="GO" id="GO:0004135">
    <property type="term" value="F:amylo-alpha-1,6-glucosidase activity"/>
    <property type="evidence" value="ECO:0007669"/>
    <property type="project" value="InterPro"/>
</dbReference>
<dbReference type="SUPFAM" id="SSF81296">
    <property type="entry name" value="E set domains"/>
    <property type="match status" value="1"/>
</dbReference>
<dbReference type="Proteomes" id="UP000184291">
    <property type="component" value="Unassembled WGS sequence"/>
</dbReference>
<dbReference type="SUPFAM" id="SSF51011">
    <property type="entry name" value="Glycosyl hydrolase domain"/>
    <property type="match status" value="1"/>
</dbReference>